<dbReference type="Gene3D" id="1.10.510.10">
    <property type="entry name" value="Transferase(Phosphotransferase) domain 1"/>
    <property type="match status" value="1"/>
</dbReference>
<dbReference type="InterPro" id="IPR011009">
    <property type="entry name" value="Kinase-like_dom_sf"/>
</dbReference>
<dbReference type="SUPFAM" id="SSF56112">
    <property type="entry name" value="Protein kinase-like (PK-like)"/>
    <property type="match status" value="1"/>
</dbReference>
<dbReference type="PROSITE" id="PS00108">
    <property type="entry name" value="PROTEIN_KINASE_ST"/>
    <property type="match status" value="1"/>
</dbReference>
<evidence type="ECO:0000259" key="2">
    <source>
        <dbReference type="PROSITE" id="PS50011"/>
    </source>
</evidence>
<sequence>MAGVLGLLEALCLRTYDIAHGAVSGALDPFCSSLEKLTFDELLYEVGRGALVGALEGLLGEEEGLVAVGGEGVVEFLGEGEEGEERGVEEEDGEEGMVFVGGEEEVEDLLEEREREEEMGRAEEESPEESGSVFEADADQRAASSPALAEAANSASAVSLAPLIPEHTHGDGQRDSGRAEEAPLEVSLPDERLFSGDAFAVDQIPAGFGDIFSDPAFSISRALSHSQLPLPVAPRRFSLPPTLAPQDSPVDELSWTEDSVLPPIEWEAVLAERDAAVSSLMTAVSESRERRIVILDGEEDMWRTALLREWTQGEPRTLSTTSSAPATIVGPGEEASLADAEDAEAVPLFQEVIPLCLLGRGGQGDVYHAACFDADGNYFPAAVKRARPNPETDTTEEQLRELSSLVACRGCANVLQALGYFIFEDGELGIVLELAEAPPSWAKHGATVQHTPPELLRIARYCYQGAAGLAAMHSRQMLHTDVKPENFLVSGEVAKLADLGFAVRVDRAAEMGACGTPGYIAPEVYVDDQHSKASDVFAMGVTVWALITGDRPSDYFRSRQECIDWYVAGGRLDWPDEVYSFGGNLVDLVEACWDSLPERRPSAHALMRALLQISLELEGAKKVWVG</sequence>
<dbReference type="GO" id="GO:0004674">
    <property type="term" value="F:protein serine/threonine kinase activity"/>
    <property type="evidence" value="ECO:0000318"/>
    <property type="project" value="GO_Central"/>
</dbReference>
<dbReference type="PANTHER" id="PTHR23257">
    <property type="entry name" value="SERINE-THREONINE PROTEIN KINASE"/>
    <property type="match status" value="1"/>
</dbReference>
<feature type="compositionally biased region" description="Basic and acidic residues" evidence="1">
    <location>
        <begin position="112"/>
        <end position="124"/>
    </location>
</feature>
<keyword evidence="4" id="KW-1185">Reference proteome</keyword>
<evidence type="ECO:0000256" key="1">
    <source>
        <dbReference type="SAM" id="MobiDB-lite"/>
    </source>
</evidence>
<dbReference type="Gene3D" id="3.30.200.20">
    <property type="entry name" value="Phosphorylase Kinase, domain 1"/>
    <property type="match status" value="1"/>
</dbReference>
<protein>
    <submittedName>
        <fullName evidence="3">Protein kinase family protein</fullName>
    </submittedName>
</protein>
<dbReference type="PROSITE" id="PS50011">
    <property type="entry name" value="PROTEIN_KINASE_DOM"/>
    <property type="match status" value="1"/>
</dbReference>
<dbReference type="Proteomes" id="UP000054558">
    <property type="component" value="Unassembled WGS sequence"/>
</dbReference>
<dbReference type="OMA" id="IVEMFNG"/>
<feature type="region of interest" description="Disordered" evidence="1">
    <location>
        <begin position="106"/>
        <end position="150"/>
    </location>
</feature>
<dbReference type="OrthoDB" id="4062651at2759"/>
<dbReference type="GO" id="GO:0005524">
    <property type="term" value="F:ATP binding"/>
    <property type="evidence" value="ECO:0007669"/>
    <property type="project" value="InterPro"/>
</dbReference>
<gene>
    <name evidence="3" type="ORF">KFL_000570480</name>
</gene>
<feature type="domain" description="Protein kinase" evidence="2">
    <location>
        <begin position="352"/>
        <end position="615"/>
    </location>
</feature>
<feature type="region of interest" description="Disordered" evidence="1">
    <location>
        <begin position="165"/>
        <end position="184"/>
    </location>
</feature>
<dbReference type="InterPro" id="IPR050167">
    <property type="entry name" value="Ser_Thr_protein_kinase"/>
</dbReference>
<dbReference type="SMART" id="SM00220">
    <property type="entry name" value="S_TKc"/>
    <property type="match status" value="1"/>
</dbReference>
<dbReference type="InterPro" id="IPR000719">
    <property type="entry name" value="Prot_kinase_dom"/>
</dbReference>
<dbReference type="AlphaFoldDB" id="A0A0U9HJF9"/>
<proteinExistence type="predicted"/>
<evidence type="ECO:0000313" key="4">
    <source>
        <dbReference type="Proteomes" id="UP000054558"/>
    </source>
</evidence>
<name>A0A0U9HJF9_KLENI</name>
<feature type="compositionally biased region" description="Basic and acidic residues" evidence="1">
    <location>
        <begin position="166"/>
        <end position="181"/>
    </location>
</feature>
<reference evidence="3 4" key="1">
    <citation type="journal article" date="2014" name="Nat. Commun.">
        <title>Klebsormidium flaccidum genome reveals primary factors for plant terrestrial adaptation.</title>
        <authorList>
            <person name="Hori K."/>
            <person name="Maruyama F."/>
            <person name="Fujisawa T."/>
            <person name="Togashi T."/>
            <person name="Yamamoto N."/>
            <person name="Seo M."/>
            <person name="Sato S."/>
            <person name="Yamada T."/>
            <person name="Mori H."/>
            <person name="Tajima N."/>
            <person name="Moriyama T."/>
            <person name="Ikeuchi M."/>
            <person name="Watanabe M."/>
            <person name="Wada H."/>
            <person name="Kobayashi K."/>
            <person name="Saito M."/>
            <person name="Masuda T."/>
            <person name="Sasaki-Sekimoto Y."/>
            <person name="Mashiguchi K."/>
            <person name="Awai K."/>
            <person name="Shimojima M."/>
            <person name="Masuda S."/>
            <person name="Iwai M."/>
            <person name="Nobusawa T."/>
            <person name="Narise T."/>
            <person name="Kondo S."/>
            <person name="Saito H."/>
            <person name="Sato R."/>
            <person name="Murakawa M."/>
            <person name="Ihara Y."/>
            <person name="Oshima-Yamada Y."/>
            <person name="Ohtaka K."/>
            <person name="Satoh M."/>
            <person name="Sonobe K."/>
            <person name="Ishii M."/>
            <person name="Ohtani R."/>
            <person name="Kanamori-Sato M."/>
            <person name="Honoki R."/>
            <person name="Miyazaki D."/>
            <person name="Mochizuki H."/>
            <person name="Umetsu J."/>
            <person name="Higashi K."/>
            <person name="Shibata D."/>
            <person name="Kamiya Y."/>
            <person name="Sato N."/>
            <person name="Nakamura Y."/>
            <person name="Tabata S."/>
            <person name="Ida S."/>
            <person name="Kurokawa K."/>
            <person name="Ohta H."/>
        </authorList>
    </citation>
    <scope>NUCLEOTIDE SEQUENCE [LARGE SCALE GENOMIC DNA]</scope>
    <source>
        <strain evidence="3 4">NIES-2285</strain>
    </source>
</reference>
<dbReference type="STRING" id="105231.A0A0U9HJF9"/>
<evidence type="ECO:0000313" key="3">
    <source>
        <dbReference type="EMBL" id="GAQ80602.1"/>
    </source>
</evidence>
<dbReference type="EMBL" id="DF237006">
    <property type="protein sequence ID" value="GAQ80602.1"/>
    <property type="molecule type" value="Genomic_DNA"/>
</dbReference>
<accession>A0A0U9HJF9</accession>
<keyword evidence="3" id="KW-0808">Transferase</keyword>
<organism evidence="3 4">
    <name type="scientific">Klebsormidium nitens</name>
    <name type="common">Green alga</name>
    <name type="synonym">Ulothrix nitens</name>
    <dbReference type="NCBI Taxonomy" id="105231"/>
    <lineage>
        <taxon>Eukaryota</taxon>
        <taxon>Viridiplantae</taxon>
        <taxon>Streptophyta</taxon>
        <taxon>Klebsormidiophyceae</taxon>
        <taxon>Klebsormidiales</taxon>
        <taxon>Klebsormidiaceae</taxon>
        <taxon>Klebsormidium</taxon>
    </lineage>
</organism>
<dbReference type="GO" id="GO:0007165">
    <property type="term" value="P:signal transduction"/>
    <property type="evidence" value="ECO:0000318"/>
    <property type="project" value="GO_Central"/>
</dbReference>
<dbReference type="Pfam" id="PF00069">
    <property type="entry name" value="Pkinase"/>
    <property type="match status" value="1"/>
</dbReference>
<dbReference type="InterPro" id="IPR008271">
    <property type="entry name" value="Ser/Thr_kinase_AS"/>
</dbReference>
<keyword evidence="3" id="KW-0418">Kinase</keyword>